<name>A0A1H1GTQ3_9MICC</name>
<reference evidence="1 2" key="1">
    <citation type="submission" date="2016-10" db="EMBL/GenBank/DDBJ databases">
        <authorList>
            <person name="de Groot N.N."/>
        </authorList>
    </citation>
    <scope>NUCLEOTIDE SEQUENCE [LARGE SCALE GENOMIC DNA]</scope>
    <source>
        <strain evidence="1 2">DSM 20117</strain>
    </source>
</reference>
<dbReference type="AlphaFoldDB" id="A0A1H1GTQ3"/>
<dbReference type="STRING" id="37928.SAMN04489742_4313"/>
<sequence>MILGMTDPALAHKTDFGRMYSRSTTELPSVPSITTVISQAPVDLGGWFSHMAATAMAQDHRLTEAAGNPAKLRALAKEASTAAERFRDAAALRGDRVHSYCEQVSLRALGRPHRMAEAREELRANGEDAFAARFDEWWELYQVEPVAPEITVWNAEVGYAGTLDLVARIGGRLCLIDFKTKGTDRNGQVKPMDEKVVMQLVAGMKAQESLVDAQAGTWEPWAHGDSPLLLGVAIGETEVRPMRANPEVLKYHWYKFCALRRVWDLQLQVTDAGRALLPIGPPAAVLRPVAG</sequence>
<protein>
    <recommendedName>
        <fullName evidence="3">Cytochrome</fullName>
    </recommendedName>
</protein>
<organism evidence="1 2">
    <name type="scientific">Crystallibacter crystallopoietes</name>
    <dbReference type="NCBI Taxonomy" id="37928"/>
    <lineage>
        <taxon>Bacteria</taxon>
        <taxon>Bacillati</taxon>
        <taxon>Actinomycetota</taxon>
        <taxon>Actinomycetes</taxon>
        <taxon>Micrococcales</taxon>
        <taxon>Micrococcaceae</taxon>
        <taxon>Crystallibacter</taxon>
    </lineage>
</organism>
<gene>
    <name evidence="1" type="ORF">SAMN04489742_4313</name>
</gene>
<dbReference type="EMBL" id="FNKH01000002">
    <property type="protein sequence ID" value="SDR16557.1"/>
    <property type="molecule type" value="Genomic_DNA"/>
</dbReference>
<evidence type="ECO:0000313" key="1">
    <source>
        <dbReference type="EMBL" id="SDR16557.1"/>
    </source>
</evidence>
<evidence type="ECO:0000313" key="2">
    <source>
        <dbReference type="Proteomes" id="UP000181917"/>
    </source>
</evidence>
<evidence type="ECO:0008006" key="3">
    <source>
        <dbReference type="Google" id="ProtNLM"/>
    </source>
</evidence>
<accession>A0A1H1GTQ3</accession>
<dbReference type="Proteomes" id="UP000181917">
    <property type="component" value="Unassembled WGS sequence"/>
</dbReference>
<proteinExistence type="predicted"/>
<keyword evidence="2" id="KW-1185">Reference proteome</keyword>